<gene>
    <name evidence="1" type="ORF">LAZ67_2000296</name>
</gene>
<evidence type="ECO:0000313" key="1">
    <source>
        <dbReference type="EMBL" id="UYV62366.1"/>
    </source>
</evidence>
<protein>
    <submittedName>
        <fullName evidence="1">Uncharacterized protein</fullName>
    </submittedName>
</protein>
<keyword evidence="2" id="KW-1185">Reference proteome</keyword>
<dbReference type="EMBL" id="CP092864">
    <property type="protein sequence ID" value="UYV62366.1"/>
    <property type="molecule type" value="Genomic_DNA"/>
</dbReference>
<evidence type="ECO:0000313" key="2">
    <source>
        <dbReference type="Proteomes" id="UP001235939"/>
    </source>
</evidence>
<dbReference type="Proteomes" id="UP001235939">
    <property type="component" value="Chromosome 02"/>
</dbReference>
<proteinExistence type="predicted"/>
<accession>A0ABY6K0D9</accession>
<sequence length="76" mass="9054">MEINNLRYADFTILLAENREDLKRLVRRVDHIIFLGSKIDKMGGRLEEVKRRIALGRDSMMELRQDYESRFQSSLP</sequence>
<organism evidence="1 2">
    <name type="scientific">Cordylochernes scorpioides</name>
    <dbReference type="NCBI Taxonomy" id="51811"/>
    <lineage>
        <taxon>Eukaryota</taxon>
        <taxon>Metazoa</taxon>
        <taxon>Ecdysozoa</taxon>
        <taxon>Arthropoda</taxon>
        <taxon>Chelicerata</taxon>
        <taxon>Arachnida</taxon>
        <taxon>Pseudoscorpiones</taxon>
        <taxon>Cheliferoidea</taxon>
        <taxon>Chernetidae</taxon>
        <taxon>Cordylochernes</taxon>
    </lineage>
</organism>
<name>A0ABY6K0D9_9ARAC</name>
<reference evidence="1 2" key="1">
    <citation type="submission" date="2022-01" db="EMBL/GenBank/DDBJ databases">
        <title>A chromosomal length assembly of Cordylochernes scorpioides.</title>
        <authorList>
            <person name="Zeh D."/>
            <person name="Zeh J."/>
        </authorList>
    </citation>
    <scope>NUCLEOTIDE SEQUENCE [LARGE SCALE GENOMIC DNA]</scope>
    <source>
        <strain evidence="1">IN4F17</strain>
        <tissue evidence="1">Whole Body</tissue>
    </source>
</reference>